<comment type="caution">
    <text evidence="4">The sequence shown here is derived from an EMBL/GenBank/DDBJ whole genome shotgun (WGS) entry which is preliminary data.</text>
</comment>
<evidence type="ECO:0000259" key="2">
    <source>
        <dbReference type="Pfam" id="PF13439"/>
    </source>
</evidence>
<proteinExistence type="predicted"/>
<dbReference type="SUPFAM" id="SSF53756">
    <property type="entry name" value="UDP-Glycosyltransferase/glycogen phosphorylase"/>
    <property type="match status" value="1"/>
</dbReference>
<dbReference type="PANTHER" id="PTHR46401">
    <property type="entry name" value="GLYCOSYLTRANSFERASE WBBK-RELATED"/>
    <property type="match status" value="1"/>
</dbReference>
<dbReference type="PANTHER" id="PTHR46401:SF2">
    <property type="entry name" value="GLYCOSYLTRANSFERASE WBBK-RELATED"/>
    <property type="match status" value="1"/>
</dbReference>
<dbReference type="Proteomes" id="UP000321525">
    <property type="component" value="Unassembled WGS sequence"/>
</dbReference>
<sequence>MKILYHHRIASKDGQFVHVEELTNAFIEQGHELKFVAPSLNENSDFGHDGGFVTKLKNLLPRALYEILELTYSFWIFIKLAIAIKQFKPEFIYERYNLYQPAGIWASKLFNIPLILEVNAPLVYERKTYSGLSLVKFAKWIENYTWKNATHTLPVTDVLAQHLRDVGVKEENITVIHNGVNQVFIDEMLAKPIDNSKKEIVIGFTGFIHPWHGMDKAIRAIAEHKSLPLKLICVGDGDILPELKALAKELGIVDKIEFAGLVTRDKVLDYVQQFDIALQPDVTAYASPLKMFEYMAVGSVIIAPDCPNIREILSDKTALFFEKGKQISFIKKLISAIENINEFDELRLAVRNSVADKQFIWQENATKITQLASVYNNSAATYKVNNQ</sequence>
<feature type="domain" description="Glycosyltransferase subfamily 4-like N-terminal" evidence="2">
    <location>
        <begin position="14"/>
        <end position="181"/>
    </location>
</feature>
<dbReference type="EMBL" id="VOLR01000022">
    <property type="protein sequence ID" value="TWX56759.1"/>
    <property type="molecule type" value="Genomic_DNA"/>
</dbReference>
<dbReference type="Pfam" id="PF13439">
    <property type="entry name" value="Glyco_transf_4"/>
    <property type="match status" value="1"/>
</dbReference>
<protein>
    <submittedName>
        <fullName evidence="4">Glycosyltransferase family 4 protein</fullName>
    </submittedName>
</protein>
<dbReference type="GO" id="GO:0016757">
    <property type="term" value="F:glycosyltransferase activity"/>
    <property type="evidence" value="ECO:0007669"/>
    <property type="project" value="UniProtKB-ARBA"/>
</dbReference>
<evidence type="ECO:0000256" key="1">
    <source>
        <dbReference type="ARBA" id="ARBA00022679"/>
    </source>
</evidence>
<dbReference type="EMBL" id="VOLQ01000022">
    <property type="protein sequence ID" value="TWX65729.1"/>
    <property type="molecule type" value="Genomic_DNA"/>
</dbReference>
<reference evidence="4 6" key="1">
    <citation type="submission" date="2019-07" db="EMBL/GenBank/DDBJ databases">
        <title>Genomes of sea-ice associated Colwellia species.</title>
        <authorList>
            <person name="Bowman J.P."/>
        </authorList>
    </citation>
    <scope>NUCLEOTIDE SEQUENCE [LARGE SCALE GENOMIC DNA]</scope>
    <source>
        <strain evidence="3 5">ACAM 607</strain>
        <strain evidence="4 6">IC036</strain>
    </source>
</reference>
<evidence type="ECO:0000313" key="5">
    <source>
        <dbReference type="Proteomes" id="UP000321525"/>
    </source>
</evidence>
<dbReference type="CDD" id="cd03794">
    <property type="entry name" value="GT4_WbuB-like"/>
    <property type="match status" value="1"/>
</dbReference>
<evidence type="ECO:0000313" key="3">
    <source>
        <dbReference type="EMBL" id="TWX56759.1"/>
    </source>
</evidence>
<dbReference type="InterPro" id="IPR028098">
    <property type="entry name" value="Glyco_trans_4-like_N"/>
</dbReference>
<keyword evidence="1 4" id="KW-0808">Transferase</keyword>
<keyword evidence="5" id="KW-1185">Reference proteome</keyword>
<evidence type="ECO:0000313" key="6">
    <source>
        <dbReference type="Proteomes" id="UP000321917"/>
    </source>
</evidence>
<dbReference type="OrthoDB" id="8756565at2"/>
<dbReference type="RefSeq" id="WP_146800254.1">
    <property type="nucleotide sequence ID" value="NZ_VOLP01000021.1"/>
</dbReference>
<evidence type="ECO:0000313" key="4">
    <source>
        <dbReference type="EMBL" id="TWX65729.1"/>
    </source>
</evidence>
<organism evidence="4 6">
    <name type="scientific">Colwellia hornerae</name>
    <dbReference type="NCBI Taxonomy" id="89402"/>
    <lineage>
        <taxon>Bacteria</taxon>
        <taxon>Pseudomonadati</taxon>
        <taxon>Pseudomonadota</taxon>
        <taxon>Gammaproteobacteria</taxon>
        <taxon>Alteromonadales</taxon>
        <taxon>Colwelliaceae</taxon>
        <taxon>Colwellia</taxon>
    </lineage>
</organism>
<dbReference type="GO" id="GO:0009103">
    <property type="term" value="P:lipopolysaccharide biosynthetic process"/>
    <property type="evidence" value="ECO:0007669"/>
    <property type="project" value="TreeGrafter"/>
</dbReference>
<dbReference type="Pfam" id="PF13692">
    <property type="entry name" value="Glyco_trans_1_4"/>
    <property type="match status" value="1"/>
</dbReference>
<dbReference type="Proteomes" id="UP000321917">
    <property type="component" value="Unassembled WGS sequence"/>
</dbReference>
<name>A0A5C6QA08_9GAMM</name>
<accession>A0A5C6QA08</accession>
<dbReference type="Gene3D" id="3.40.50.2000">
    <property type="entry name" value="Glycogen Phosphorylase B"/>
    <property type="match status" value="2"/>
</dbReference>
<dbReference type="AlphaFoldDB" id="A0A5C6QA08"/>
<gene>
    <name evidence="3" type="ORF">ESZ26_14885</name>
    <name evidence="4" type="ORF">ESZ27_12150</name>
</gene>